<keyword evidence="4" id="KW-0597">Phosphoprotein</keyword>
<protein>
    <submittedName>
        <fullName evidence="12">Formin-binding protein</fullName>
    </submittedName>
</protein>
<accession>A0A9W8I3C8</accession>
<dbReference type="PROSITE" id="PS50002">
    <property type="entry name" value="SH3"/>
    <property type="match status" value="1"/>
</dbReference>
<comment type="caution">
    <text evidence="12">The sequence shown here is derived from an EMBL/GenBank/DDBJ whole genome shotgun (WGS) entry which is preliminary data.</text>
</comment>
<dbReference type="Proteomes" id="UP001140094">
    <property type="component" value="Unassembled WGS sequence"/>
</dbReference>
<keyword evidence="3" id="KW-0963">Cytoplasm</keyword>
<evidence type="ECO:0000259" key="10">
    <source>
        <dbReference type="PROSITE" id="PS50002"/>
    </source>
</evidence>
<feature type="region of interest" description="Disordered" evidence="9">
    <location>
        <begin position="576"/>
        <end position="695"/>
    </location>
</feature>
<dbReference type="OrthoDB" id="5971719at2759"/>
<dbReference type="PROSITE" id="PS51741">
    <property type="entry name" value="F_BAR"/>
    <property type="match status" value="1"/>
</dbReference>
<feature type="compositionally biased region" description="Polar residues" evidence="9">
    <location>
        <begin position="32"/>
        <end position="44"/>
    </location>
</feature>
<dbReference type="PRINTS" id="PR00452">
    <property type="entry name" value="SH3DOMAIN"/>
</dbReference>
<evidence type="ECO:0000256" key="7">
    <source>
        <dbReference type="PROSITE-ProRule" id="PRU01077"/>
    </source>
</evidence>
<dbReference type="AlphaFoldDB" id="A0A9W8I3C8"/>
<dbReference type="InterPro" id="IPR036028">
    <property type="entry name" value="SH3-like_dom_sf"/>
</dbReference>
<dbReference type="GO" id="GO:0030036">
    <property type="term" value="P:actin cytoskeleton organization"/>
    <property type="evidence" value="ECO:0007669"/>
    <property type="project" value="UniProtKB-ARBA"/>
</dbReference>
<dbReference type="CDD" id="cd00174">
    <property type="entry name" value="SH3"/>
    <property type="match status" value="1"/>
</dbReference>
<dbReference type="PANTHER" id="PTHR23065">
    <property type="entry name" value="PROLINE-SERINE-THREONINE PHOSPHATASE INTERACTING PROTEIN 1"/>
    <property type="match status" value="1"/>
</dbReference>
<feature type="compositionally biased region" description="Low complexity" evidence="9">
    <location>
        <begin position="395"/>
        <end position="412"/>
    </location>
</feature>
<dbReference type="GO" id="GO:0005886">
    <property type="term" value="C:plasma membrane"/>
    <property type="evidence" value="ECO:0007669"/>
    <property type="project" value="TreeGrafter"/>
</dbReference>
<feature type="compositionally biased region" description="Basic and acidic residues" evidence="9">
    <location>
        <begin position="369"/>
        <end position="383"/>
    </location>
</feature>
<evidence type="ECO:0000256" key="3">
    <source>
        <dbReference type="ARBA" id="ARBA00022490"/>
    </source>
</evidence>
<feature type="compositionally biased region" description="Polar residues" evidence="9">
    <location>
        <begin position="481"/>
        <end position="502"/>
    </location>
</feature>
<dbReference type="InterPro" id="IPR001060">
    <property type="entry name" value="FCH_dom"/>
</dbReference>
<feature type="region of interest" description="Disordered" evidence="9">
    <location>
        <begin position="11"/>
        <end position="60"/>
    </location>
</feature>
<feature type="compositionally biased region" description="Polar residues" evidence="9">
    <location>
        <begin position="443"/>
        <end position="454"/>
    </location>
</feature>
<feature type="coiled-coil region" evidence="8">
    <location>
        <begin position="241"/>
        <end position="268"/>
    </location>
</feature>
<dbReference type="SMART" id="SM00326">
    <property type="entry name" value="SH3"/>
    <property type="match status" value="1"/>
</dbReference>
<feature type="compositionally biased region" description="Low complexity" evidence="9">
    <location>
        <begin position="680"/>
        <end position="692"/>
    </location>
</feature>
<evidence type="ECO:0000256" key="5">
    <source>
        <dbReference type="ARBA" id="ARBA00023212"/>
    </source>
</evidence>
<dbReference type="SMART" id="SM00055">
    <property type="entry name" value="FCH"/>
    <property type="match status" value="1"/>
</dbReference>
<evidence type="ECO:0000256" key="6">
    <source>
        <dbReference type="PROSITE-ProRule" id="PRU00192"/>
    </source>
</evidence>
<dbReference type="Pfam" id="PF00018">
    <property type="entry name" value="SH3_1"/>
    <property type="match status" value="1"/>
</dbReference>
<keyword evidence="2 6" id="KW-0728">SH3 domain</keyword>
<feature type="domain" description="SH3" evidence="10">
    <location>
        <begin position="816"/>
        <end position="881"/>
    </location>
</feature>
<dbReference type="SUPFAM" id="SSF50044">
    <property type="entry name" value="SH3-domain"/>
    <property type="match status" value="1"/>
</dbReference>
<evidence type="ECO:0000256" key="2">
    <source>
        <dbReference type="ARBA" id="ARBA00022443"/>
    </source>
</evidence>
<feature type="region of interest" description="Disordered" evidence="9">
    <location>
        <begin position="340"/>
        <end position="502"/>
    </location>
</feature>
<feature type="compositionally biased region" description="Polar residues" evidence="9">
    <location>
        <begin position="385"/>
        <end position="394"/>
    </location>
</feature>
<feature type="compositionally biased region" description="Polar residues" evidence="9">
    <location>
        <begin position="353"/>
        <end position="368"/>
    </location>
</feature>
<feature type="compositionally biased region" description="Low complexity" evidence="9">
    <location>
        <begin position="758"/>
        <end position="776"/>
    </location>
</feature>
<feature type="compositionally biased region" description="Polar residues" evidence="9">
    <location>
        <begin position="417"/>
        <end position="433"/>
    </location>
</feature>
<dbReference type="InterPro" id="IPR027267">
    <property type="entry name" value="AH/BAR_dom_sf"/>
</dbReference>
<dbReference type="PANTHER" id="PTHR23065:SF7">
    <property type="entry name" value="NOSTRIN, ISOFORM H"/>
    <property type="match status" value="1"/>
</dbReference>
<keyword evidence="13" id="KW-1185">Reference proteome</keyword>
<keyword evidence="7 8" id="KW-0175">Coiled coil</keyword>
<evidence type="ECO:0000256" key="1">
    <source>
        <dbReference type="ARBA" id="ARBA00004245"/>
    </source>
</evidence>
<feature type="compositionally biased region" description="Polar residues" evidence="9">
    <location>
        <begin position="620"/>
        <end position="629"/>
    </location>
</feature>
<dbReference type="Gene3D" id="1.20.1270.60">
    <property type="entry name" value="Arfaptin homology (AH) domain/BAR domain"/>
    <property type="match status" value="1"/>
</dbReference>
<dbReference type="Gene3D" id="2.30.30.40">
    <property type="entry name" value="SH3 Domains"/>
    <property type="match status" value="1"/>
</dbReference>
<dbReference type="SUPFAM" id="SSF103657">
    <property type="entry name" value="BAR/IMD domain-like"/>
    <property type="match status" value="1"/>
</dbReference>
<dbReference type="InterPro" id="IPR031160">
    <property type="entry name" value="F_BAR_dom"/>
</dbReference>
<evidence type="ECO:0000313" key="13">
    <source>
        <dbReference type="Proteomes" id="UP001140094"/>
    </source>
</evidence>
<dbReference type="EMBL" id="JANBUO010000456">
    <property type="protein sequence ID" value="KAJ2803987.1"/>
    <property type="molecule type" value="Genomic_DNA"/>
</dbReference>
<evidence type="ECO:0000313" key="12">
    <source>
        <dbReference type="EMBL" id="KAJ2803987.1"/>
    </source>
</evidence>
<feature type="compositionally biased region" description="Polar residues" evidence="9">
    <location>
        <begin position="51"/>
        <end position="60"/>
    </location>
</feature>
<reference evidence="12" key="1">
    <citation type="submission" date="2022-07" db="EMBL/GenBank/DDBJ databases">
        <title>Phylogenomic reconstructions and comparative analyses of Kickxellomycotina fungi.</title>
        <authorList>
            <person name="Reynolds N.K."/>
            <person name="Stajich J.E."/>
            <person name="Barry K."/>
            <person name="Grigoriev I.V."/>
            <person name="Crous P."/>
            <person name="Smith M.E."/>
        </authorList>
    </citation>
    <scope>NUCLEOTIDE SEQUENCE</scope>
    <source>
        <strain evidence="12">NRRL 1565</strain>
    </source>
</reference>
<evidence type="ECO:0000256" key="9">
    <source>
        <dbReference type="SAM" id="MobiDB-lite"/>
    </source>
</evidence>
<feature type="compositionally biased region" description="Polar residues" evidence="9">
    <location>
        <begin position="588"/>
        <end position="602"/>
    </location>
</feature>
<sequence>MKYNFVFSKLGRDSGSGGSGAGDDAGGATPVSPRSPSGPLSNKGSGIPHGTTKSTAGASVADTTSEMPADFVCSERFADNFWSTDERCISVLMHKLKSAKQTCTDVLQMVATRASLEEDLGKRLNKLSRSGLGSEEVGGIKDALRTMRAEMETNAKAHLDLAKQLRAEIEKPLSTFIADQRTKRRAQTTVIQKTEADRNTLRSQVRKLQDKRRSDTKKVGDLELQANGLQGMGDPKLRTKLERAQAQQRSTESEYVDVRKRLKEADQQWFNVWRSACDVFQVLEEERVEYLKTVLWSYTNLVSSCCVTDDESMERIRQDLEKIDVASDIAAFIQNFGTGSPDPELAKAAGVGDSNSDTVSRNKQQHNRNGSDTEDTVRDDRSTRGHSQGNSYQNAGATGSAIPAPSATSSSPYGIPQASNTMNSVSTSGTARSGSILAHPVSRPQTQESFRAHSQQQQQQQRPASLHSAAGGVAAPPMQQHMVNGSPNWPGRPTSSMQQGHPTDNGYRRASNNDMYAMAGAGQMPPQQQYIQRTNSQAGMRPADQPPTYVGAANGMYGNVVDPRAPSSMGVYRGAGTSSPVMAPLPPQQQQQRSATPNQMSDMNGAYPMQHPPRMGSPRSRASTYNGPQAHTGHFGTLTANAQMHPSPQQPFAGGGHQPNSAPGSPYQQPIGNSGSRPVSAAGMHSGSPSGMPGMGNVGARPVSAMQNSHYAMAAGPPPPQAASAAAYRSNTPVQQSPQYMANPMSRPPTQMSHSPVPQMHPQMAPAAAPSPQMHQRAPSVMSGGYAMPPQMMQPQQQRPMSRVEQNNSVTESGKEILFYVKVLYDYDAENDKELSIKEGDVISVLAVSADGWWEGEMTDRRTGRPIQGTFPSNFTDPIANLISH</sequence>
<dbReference type="GO" id="GO:0032153">
    <property type="term" value="C:cell division site"/>
    <property type="evidence" value="ECO:0007669"/>
    <property type="project" value="TreeGrafter"/>
</dbReference>
<feature type="compositionally biased region" description="Gly residues" evidence="9">
    <location>
        <begin position="14"/>
        <end position="25"/>
    </location>
</feature>
<feature type="compositionally biased region" description="Polar residues" evidence="9">
    <location>
        <begin position="638"/>
        <end position="647"/>
    </location>
</feature>
<feature type="coiled-coil region" evidence="8">
    <location>
        <begin position="148"/>
        <end position="211"/>
    </location>
</feature>
<dbReference type="GO" id="GO:0030864">
    <property type="term" value="C:cortical actin cytoskeleton"/>
    <property type="evidence" value="ECO:0007669"/>
    <property type="project" value="UniProtKB-ARBA"/>
</dbReference>
<keyword evidence="5" id="KW-0206">Cytoskeleton</keyword>
<feature type="region of interest" description="Disordered" evidence="9">
    <location>
        <begin position="744"/>
        <end position="780"/>
    </location>
</feature>
<organism evidence="12 13">
    <name type="scientific">Coemansia guatemalensis</name>
    <dbReference type="NCBI Taxonomy" id="2761395"/>
    <lineage>
        <taxon>Eukaryota</taxon>
        <taxon>Fungi</taxon>
        <taxon>Fungi incertae sedis</taxon>
        <taxon>Zoopagomycota</taxon>
        <taxon>Kickxellomycotina</taxon>
        <taxon>Kickxellomycetes</taxon>
        <taxon>Kickxellales</taxon>
        <taxon>Kickxellaceae</taxon>
        <taxon>Coemansia</taxon>
    </lineage>
</organism>
<evidence type="ECO:0000259" key="11">
    <source>
        <dbReference type="PROSITE" id="PS51741"/>
    </source>
</evidence>
<evidence type="ECO:0000256" key="8">
    <source>
        <dbReference type="SAM" id="Coils"/>
    </source>
</evidence>
<feature type="domain" description="F-BAR" evidence="11">
    <location>
        <begin position="75"/>
        <end position="328"/>
    </location>
</feature>
<gene>
    <name evidence="12" type="primary">HOF1</name>
    <name evidence="12" type="ORF">H4R20_002679</name>
</gene>
<proteinExistence type="predicted"/>
<comment type="subcellular location">
    <subcellularLocation>
        <location evidence="1">Cytoplasm</location>
        <location evidence="1">Cytoskeleton</location>
    </subcellularLocation>
</comment>
<name>A0A9W8I3C8_9FUNG</name>
<dbReference type="InterPro" id="IPR001452">
    <property type="entry name" value="SH3_domain"/>
</dbReference>
<feature type="compositionally biased region" description="Polar residues" evidence="9">
    <location>
        <begin position="658"/>
        <end position="677"/>
    </location>
</feature>
<dbReference type="Pfam" id="PF00611">
    <property type="entry name" value="FCH"/>
    <property type="match status" value="1"/>
</dbReference>
<evidence type="ECO:0000256" key="4">
    <source>
        <dbReference type="ARBA" id="ARBA00022553"/>
    </source>
</evidence>